<dbReference type="PROSITE" id="PS50093">
    <property type="entry name" value="PKD"/>
    <property type="match status" value="1"/>
</dbReference>
<accession>A0A8G1A166</accession>
<dbReference type="InterPro" id="IPR013783">
    <property type="entry name" value="Ig-like_fold"/>
</dbReference>
<evidence type="ECO:0000259" key="1">
    <source>
        <dbReference type="PROSITE" id="PS50093"/>
    </source>
</evidence>
<dbReference type="InterPro" id="IPR022409">
    <property type="entry name" value="PKD/Chitinase_dom"/>
</dbReference>
<protein>
    <submittedName>
        <fullName evidence="2">PKD domain-containing protein</fullName>
    </submittedName>
</protein>
<dbReference type="EMBL" id="CP037968">
    <property type="protein sequence ID" value="QYZ78536.1"/>
    <property type="molecule type" value="Genomic_DNA"/>
</dbReference>
<organism evidence="2 3">
    <name type="scientific">Methanofollis formosanus</name>
    <dbReference type="NCBI Taxonomy" id="299308"/>
    <lineage>
        <taxon>Archaea</taxon>
        <taxon>Methanobacteriati</taxon>
        <taxon>Methanobacteriota</taxon>
        <taxon>Stenosarchaea group</taxon>
        <taxon>Methanomicrobia</taxon>
        <taxon>Methanomicrobiales</taxon>
        <taxon>Methanomicrobiaceae</taxon>
        <taxon>Methanofollis</taxon>
    </lineage>
</organism>
<dbReference type="InterPro" id="IPR000601">
    <property type="entry name" value="PKD_dom"/>
</dbReference>
<dbReference type="Proteomes" id="UP000826709">
    <property type="component" value="Chromosome"/>
</dbReference>
<dbReference type="KEGG" id="mfk:E2N92_03370"/>
<proteinExistence type="predicted"/>
<dbReference type="SUPFAM" id="SSF49299">
    <property type="entry name" value="PKD domain"/>
    <property type="match status" value="1"/>
</dbReference>
<gene>
    <name evidence="2" type="ORF">E2N92_03370</name>
</gene>
<keyword evidence="3" id="KW-1185">Reference proteome</keyword>
<reference evidence="2" key="1">
    <citation type="journal article" date="2005" name="Int. J. Syst. Evol. Microbiol.">
        <title>Methanofollis formosanus sp. nov., isolated from a fish pond.</title>
        <authorList>
            <person name="Wu S.Y."/>
            <person name="Chen S.C."/>
            <person name="Lai M.C."/>
        </authorList>
    </citation>
    <scope>NUCLEOTIDE SEQUENCE</scope>
    <source>
        <strain evidence="2">ML15</strain>
    </source>
</reference>
<dbReference type="SMART" id="SM00089">
    <property type="entry name" value="PKD"/>
    <property type="match status" value="1"/>
</dbReference>
<dbReference type="InterPro" id="IPR035986">
    <property type="entry name" value="PKD_dom_sf"/>
</dbReference>
<evidence type="ECO:0000313" key="3">
    <source>
        <dbReference type="Proteomes" id="UP000826709"/>
    </source>
</evidence>
<dbReference type="AlphaFoldDB" id="A0A8G1A166"/>
<dbReference type="Pfam" id="PF18911">
    <property type="entry name" value="PKD_4"/>
    <property type="match status" value="1"/>
</dbReference>
<evidence type="ECO:0000313" key="2">
    <source>
        <dbReference type="EMBL" id="QYZ78536.1"/>
    </source>
</evidence>
<dbReference type="SUPFAM" id="SSF63446">
    <property type="entry name" value="Type I dockerin domain"/>
    <property type="match status" value="1"/>
</dbReference>
<dbReference type="CDD" id="cd00146">
    <property type="entry name" value="PKD"/>
    <property type="match status" value="1"/>
</dbReference>
<dbReference type="RefSeq" id="WP_220682296.1">
    <property type="nucleotide sequence ID" value="NZ_CP037968.1"/>
</dbReference>
<dbReference type="GO" id="GO:0000272">
    <property type="term" value="P:polysaccharide catabolic process"/>
    <property type="evidence" value="ECO:0007669"/>
    <property type="project" value="InterPro"/>
</dbReference>
<reference evidence="2" key="2">
    <citation type="submission" date="2019-03" db="EMBL/GenBank/DDBJ databases">
        <authorList>
            <person name="Chen S.-C."/>
            <person name="Wu S.-Y."/>
            <person name="Lai M.-C."/>
        </authorList>
    </citation>
    <scope>NUCLEOTIDE SEQUENCE</scope>
    <source>
        <strain evidence="2">ML15</strain>
    </source>
</reference>
<dbReference type="OrthoDB" id="112408at2157"/>
<feature type="domain" description="PKD" evidence="1">
    <location>
        <begin position="132"/>
        <end position="208"/>
    </location>
</feature>
<dbReference type="Gene3D" id="2.60.40.10">
    <property type="entry name" value="Immunoglobulins"/>
    <property type="match status" value="1"/>
</dbReference>
<dbReference type="InterPro" id="IPR036439">
    <property type="entry name" value="Dockerin_dom_sf"/>
</dbReference>
<sequence>MISSISPAKGLLLCLFLAAVCIVPAAADDMPVFPQEVYGSVTCGETPAPVGTIVTAHIDGTVCGRFALQEAGTMGGPGIFHDRLVISSEDAGATVRFRVNGEPAEEELTFTPGAVTRFNLTAPESALVPSGTHAAFTASPTLGVAPFEVRFTDLSTGDVTTWSWDFGDGTGSTEQDPVHTYRSSGIYTVSLTVNSDEDTATKPVYINVLPILLGDANDDGTIDQADTLRVLKEVVGLTEKPEPNSAVFRQTDVHANEVIEIGDALYIAQYNVGLRDPWFKEITAS</sequence>
<dbReference type="FunFam" id="2.60.40.10:FF:000270">
    <property type="entry name" value="Cell surface protein"/>
    <property type="match status" value="1"/>
</dbReference>
<dbReference type="Gene3D" id="1.10.1330.10">
    <property type="entry name" value="Dockerin domain"/>
    <property type="match status" value="1"/>
</dbReference>
<name>A0A8G1A166_9EURY</name>